<feature type="region of interest" description="Disordered" evidence="3">
    <location>
        <begin position="145"/>
        <end position="268"/>
    </location>
</feature>
<dbReference type="AlphaFoldDB" id="A0A2K0WDN5"/>
<feature type="compositionally biased region" description="Basic and acidic residues" evidence="3">
    <location>
        <begin position="243"/>
        <end position="254"/>
    </location>
</feature>
<dbReference type="PANTHER" id="PTHR45641">
    <property type="entry name" value="TETRATRICOPEPTIDE REPEAT PROTEIN (AFU_ORTHOLOGUE AFUA_6G03870)"/>
    <property type="match status" value="1"/>
</dbReference>
<dbReference type="OrthoDB" id="626167at2759"/>
<gene>
    <name evidence="4" type="ORF">FNYG_05975</name>
</gene>
<keyword evidence="2" id="KW-0802">TPR repeat</keyword>
<proteinExistence type="predicted"/>
<dbReference type="PANTHER" id="PTHR45641:SF19">
    <property type="entry name" value="NEPHROCYSTIN-3"/>
    <property type="match status" value="1"/>
</dbReference>
<evidence type="ECO:0000256" key="1">
    <source>
        <dbReference type="ARBA" id="ARBA00022737"/>
    </source>
</evidence>
<dbReference type="EMBL" id="MTQA01000077">
    <property type="protein sequence ID" value="PNP80376.1"/>
    <property type="molecule type" value="Genomic_DNA"/>
</dbReference>
<dbReference type="Proteomes" id="UP000236664">
    <property type="component" value="Unassembled WGS sequence"/>
</dbReference>
<evidence type="ECO:0000256" key="2">
    <source>
        <dbReference type="ARBA" id="ARBA00022803"/>
    </source>
</evidence>
<dbReference type="SMART" id="SM00028">
    <property type="entry name" value="TPR"/>
    <property type="match status" value="3"/>
</dbReference>
<feature type="compositionally biased region" description="Polar residues" evidence="3">
    <location>
        <begin position="255"/>
        <end position="268"/>
    </location>
</feature>
<feature type="compositionally biased region" description="Polar residues" evidence="3">
    <location>
        <begin position="217"/>
        <end position="229"/>
    </location>
</feature>
<sequence length="492" mass="55184">MAQREQEERDIWELAAICEDLFQKYASAEPGCSAPQKSAARQQQRFSTIVWALFTHSETPLDLDVIRPLASRQIYTIRTRLEFAALHDTKFHSSSEVLSSLKDIQRRKWIKQLEGTPSDALGAVKEAIDRLEQLGKVILQHSHSEVPTNERGMSLKSTSGASIRQSTGKVVTKTHEPSNWPSREKGAGRKQAHISSMALVPSRQISPDDSAIDMSNDWDQSGDHSTPSSMGAPRGIYDGSEAENVHEGANHSDSRLSSPEEGQTVRSKVQTAKELFHQFKYKEAEADYRKILEEYPKFMKDDKSSIILVEGNLANALAKQGKYDKAEALYKKVRALSDGTYGEASSQALACKSNLASIWEKGGKQEKAVEMYREVLELRKKAEPEGLETLSSSNKLANALMRQAKYGEATDIYTDVYKKMLGTHKDEFGEKHPKTIITLGNLVASLQNQGRSIGNRDTYLESMKLGLEVLDLEHPCREWFETRYKELEGSRK</sequence>
<reference evidence="4 5" key="1">
    <citation type="submission" date="2017-06" db="EMBL/GenBank/DDBJ databases">
        <title>Genome of Fusarium nygamai isolate CS10214.</title>
        <authorList>
            <person name="Gardiner D.M."/>
            <person name="Obanor F."/>
            <person name="Kazan K."/>
        </authorList>
    </citation>
    <scope>NUCLEOTIDE SEQUENCE [LARGE SCALE GENOMIC DNA]</scope>
    <source>
        <strain evidence="4 5">CS10214</strain>
    </source>
</reference>
<dbReference type="Pfam" id="PF13424">
    <property type="entry name" value="TPR_12"/>
    <property type="match status" value="1"/>
</dbReference>
<organism evidence="4 5">
    <name type="scientific">Gibberella nygamai</name>
    <name type="common">Bean root rot disease fungus</name>
    <name type="synonym">Fusarium nygamai</name>
    <dbReference type="NCBI Taxonomy" id="42673"/>
    <lineage>
        <taxon>Eukaryota</taxon>
        <taxon>Fungi</taxon>
        <taxon>Dikarya</taxon>
        <taxon>Ascomycota</taxon>
        <taxon>Pezizomycotina</taxon>
        <taxon>Sordariomycetes</taxon>
        <taxon>Hypocreomycetidae</taxon>
        <taxon>Hypocreales</taxon>
        <taxon>Nectriaceae</taxon>
        <taxon>Fusarium</taxon>
        <taxon>Fusarium fujikuroi species complex</taxon>
    </lineage>
</organism>
<keyword evidence="1" id="KW-0677">Repeat</keyword>
<protein>
    <submittedName>
        <fullName evidence="4">Uncharacterized protein</fullName>
    </submittedName>
</protein>
<evidence type="ECO:0000313" key="5">
    <source>
        <dbReference type="Proteomes" id="UP000236664"/>
    </source>
</evidence>
<evidence type="ECO:0000313" key="4">
    <source>
        <dbReference type="EMBL" id="PNP80376.1"/>
    </source>
</evidence>
<feature type="compositionally biased region" description="Polar residues" evidence="3">
    <location>
        <begin position="155"/>
        <end position="169"/>
    </location>
</feature>
<dbReference type="InterPro" id="IPR011990">
    <property type="entry name" value="TPR-like_helical_dom_sf"/>
</dbReference>
<evidence type="ECO:0000256" key="3">
    <source>
        <dbReference type="SAM" id="MobiDB-lite"/>
    </source>
</evidence>
<name>A0A2K0WDN5_GIBNY</name>
<comment type="caution">
    <text evidence="4">The sequence shown here is derived from an EMBL/GenBank/DDBJ whole genome shotgun (WGS) entry which is preliminary data.</text>
</comment>
<keyword evidence="5" id="KW-1185">Reference proteome</keyword>
<dbReference type="SUPFAM" id="SSF48452">
    <property type="entry name" value="TPR-like"/>
    <property type="match status" value="2"/>
</dbReference>
<accession>A0A2K0WDN5</accession>
<dbReference type="STRING" id="42673.A0A2K0WDN5"/>
<dbReference type="InterPro" id="IPR019734">
    <property type="entry name" value="TPR_rpt"/>
</dbReference>
<dbReference type="Gene3D" id="1.25.40.10">
    <property type="entry name" value="Tetratricopeptide repeat domain"/>
    <property type="match status" value="1"/>
</dbReference>